<dbReference type="InterPro" id="IPR015867">
    <property type="entry name" value="N-reg_PII/ATP_PRibTrfase_C"/>
</dbReference>
<protein>
    <submittedName>
        <fullName evidence="1">DUF3240 domain-containing protein</fullName>
    </submittedName>
</protein>
<dbReference type="AlphaFoldDB" id="A0A3M8QPF5"/>
<sequence>MSEEFCLLTLLLPESLGEEVLDILLLTEGVQQFTSTALFAHGVGLDRLDAQEQVLGRARRVQVQALLSGAVGQEILARLRARFAGAGLHYWIQALPAAGAI</sequence>
<name>A0A3M8QPF5_9PROT</name>
<comment type="caution">
    <text evidence="1">The sequence shown here is derived from an EMBL/GenBank/DDBJ whole genome shotgun (WGS) entry which is preliminary data.</text>
</comment>
<dbReference type="EMBL" id="RIZI01000192">
    <property type="protein sequence ID" value="RNF58116.1"/>
    <property type="molecule type" value="Genomic_DNA"/>
</dbReference>
<dbReference type="RefSeq" id="WP_123105832.1">
    <property type="nucleotide sequence ID" value="NZ_CP127527.1"/>
</dbReference>
<evidence type="ECO:0000313" key="1">
    <source>
        <dbReference type="EMBL" id="RNF58116.1"/>
    </source>
</evidence>
<dbReference type="OrthoDB" id="8537254at2"/>
<accession>A0A3M8QPF5</accession>
<gene>
    <name evidence="1" type="ORF">EC580_13245</name>
</gene>
<proteinExistence type="predicted"/>
<dbReference type="InterPro" id="IPR021634">
    <property type="entry name" value="DUF3240"/>
</dbReference>
<reference evidence="1" key="1">
    <citation type="submission" date="2018-10" db="EMBL/GenBank/DDBJ databases">
        <title>Acidithiobacillus sulfuriphilus sp. nov.: an extremely acidophilic sulfur-oxidizing chemolithotroph isolated from a neutral pH environment.</title>
        <authorList>
            <person name="Falagan C."/>
            <person name="Moya-Beltran A."/>
            <person name="Quatrini R."/>
            <person name="Johnson D.B."/>
        </authorList>
    </citation>
    <scope>NUCLEOTIDE SEQUENCE [LARGE SCALE GENOMIC DNA]</scope>
    <source>
        <strain evidence="1">CJ-2</strain>
    </source>
</reference>
<dbReference type="Pfam" id="PF11582">
    <property type="entry name" value="DUF3240"/>
    <property type="match status" value="1"/>
</dbReference>
<organism evidence="1">
    <name type="scientific">Acidithiobacillus sulfuriphilus</name>
    <dbReference type="NCBI Taxonomy" id="1867749"/>
    <lineage>
        <taxon>Bacteria</taxon>
        <taxon>Pseudomonadati</taxon>
        <taxon>Pseudomonadota</taxon>
        <taxon>Acidithiobacillia</taxon>
        <taxon>Acidithiobacillales</taxon>
        <taxon>Acidithiobacillaceae</taxon>
        <taxon>Acidithiobacillus</taxon>
    </lineage>
</organism>
<dbReference type="Gene3D" id="3.30.70.120">
    <property type="match status" value="1"/>
</dbReference>